<evidence type="ECO:0000256" key="2">
    <source>
        <dbReference type="ARBA" id="ARBA00023172"/>
    </source>
</evidence>
<dbReference type="EMBL" id="VSSQ01015944">
    <property type="protein sequence ID" value="MPM56820.1"/>
    <property type="molecule type" value="Genomic_DNA"/>
</dbReference>
<organism evidence="4">
    <name type="scientific">bioreactor metagenome</name>
    <dbReference type="NCBI Taxonomy" id="1076179"/>
    <lineage>
        <taxon>unclassified sequences</taxon>
        <taxon>metagenomes</taxon>
        <taxon>ecological metagenomes</taxon>
    </lineage>
</organism>
<dbReference type="GO" id="GO:0003677">
    <property type="term" value="F:DNA binding"/>
    <property type="evidence" value="ECO:0007669"/>
    <property type="project" value="UniProtKB-KW"/>
</dbReference>
<keyword evidence="1" id="KW-0238">DNA-binding</keyword>
<dbReference type="PANTHER" id="PTHR30349">
    <property type="entry name" value="PHAGE INTEGRASE-RELATED"/>
    <property type="match status" value="1"/>
</dbReference>
<dbReference type="AlphaFoldDB" id="A0A645AUL7"/>
<protein>
    <submittedName>
        <fullName evidence="4">Tyrosine recombinase XerD</fullName>
    </submittedName>
</protein>
<dbReference type="InterPro" id="IPR050090">
    <property type="entry name" value="Tyrosine_recombinase_XerCD"/>
</dbReference>
<evidence type="ECO:0000256" key="1">
    <source>
        <dbReference type="ARBA" id="ARBA00023125"/>
    </source>
</evidence>
<comment type="caution">
    <text evidence="4">The sequence shown here is derived from an EMBL/GenBank/DDBJ whole genome shotgun (WGS) entry which is preliminary data.</text>
</comment>
<dbReference type="PROSITE" id="PS51898">
    <property type="entry name" value="TYR_RECOMBINASE"/>
    <property type="match status" value="1"/>
</dbReference>
<reference evidence="4" key="1">
    <citation type="submission" date="2019-08" db="EMBL/GenBank/DDBJ databases">
        <authorList>
            <person name="Kucharzyk K."/>
            <person name="Murdoch R.W."/>
            <person name="Higgins S."/>
            <person name="Loffler F."/>
        </authorList>
    </citation>
    <scope>NUCLEOTIDE SEQUENCE</scope>
</reference>
<dbReference type="InterPro" id="IPR013762">
    <property type="entry name" value="Integrase-like_cat_sf"/>
</dbReference>
<accession>A0A645AUL7</accession>
<dbReference type="Pfam" id="PF00589">
    <property type="entry name" value="Phage_integrase"/>
    <property type="match status" value="1"/>
</dbReference>
<evidence type="ECO:0000313" key="4">
    <source>
        <dbReference type="EMBL" id="MPM56820.1"/>
    </source>
</evidence>
<dbReference type="GO" id="GO:0006310">
    <property type="term" value="P:DNA recombination"/>
    <property type="evidence" value="ECO:0007669"/>
    <property type="project" value="UniProtKB-KW"/>
</dbReference>
<keyword evidence="2" id="KW-0233">DNA recombination</keyword>
<dbReference type="Gene3D" id="1.10.443.10">
    <property type="entry name" value="Intergrase catalytic core"/>
    <property type="match status" value="1"/>
</dbReference>
<dbReference type="GO" id="GO:0015074">
    <property type="term" value="P:DNA integration"/>
    <property type="evidence" value="ECO:0007669"/>
    <property type="project" value="InterPro"/>
</dbReference>
<feature type="domain" description="Tyr recombinase" evidence="3">
    <location>
        <begin position="57"/>
        <end position="255"/>
    </location>
</feature>
<dbReference type="SUPFAM" id="SSF56349">
    <property type="entry name" value="DNA breaking-rejoining enzymes"/>
    <property type="match status" value="1"/>
</dbReference>
<proteinExistence type="predicted"/>
<dbReference type="InterPro" id="IPR011010">
    <property type="entry name" value="DNA_brk_join_enz"/>
</dbReference>
<name>A0A645AUL7_9ZZZZ</name>
<sequence>MTQADIEQFLLRTNGHKSSTRAGYESMIRQLGMYLRNCGYNDIHILPEGITKSGTDFVPYVFSENEIVRILRATDNLDWYRDKASTGLFYRVLVRLLYSTGLRIDEALGLHVSSVDLENRIITVHKSKGGTSRLVPYDESLHKWLMEYLTQVGRHDDNYFFRSPRNERYAVVTVQWMFKNKLLPAAGIVPAVGQRISLHSLRHTFACHSLNKMIENGKDSFCTLPYLSTYLGHVNIESSEIYLRLTKERFTGILDACVGTYEGRLSDEK</sequence>
<dbReference type="PANTHER" id="PTHR30349:SF41">
    <property type="entry name" value="INTEGRASE_RECOMBINASE PROTEIN MJ0367-RELATED"/>
    <property type="match status" value="1"/>
</dbReference>
<dbReference type="InterPro" id="IPR002104">
    <property type="entry name" value="Integrase_catalytic"/>
</dbReference>
<evidence type="ECO:0000259" key="3">
    <source>
        <dbReference type="PROSITE" id="PS51898"/>
    </source>
</evidence>
<gene>
    <name evidence="4" type="primary">xerD_73</name>
    <name evidence="4" type="ORF">SDC9_103635</name>
</gene>